<name>A0A7C9RCV4_9BRAD</name>
<feature type="transmembrane region" description="Helical" evidence="4">
    <location>
        <begin position="37"/>
        <end position="54"/>
    </location>
</feature>
<dbReference type="NCBIfam" id="TIGR01494">
    <property type="entry name" value="ATPase_P-type"/>
    <property type="match status" value="1"/>
</dbReference>
<comment type="caution">
    <text evidence="6">The sequence shown here is derived from an EMBL/GenBank/DDBJ whole genome shotgun (WGS) entry which is preliminary data.</text>
</comment>
<evidence type="ECO:0000313" key="7">
    <source>
        <dbReference type="Proteomes" id="UP000480266"/>
    </source>
</evidence>
<dbReference type="GO" id="GO:0016020">
    <property type="term" value="C:membrane"/>
    <property type="evidence" value="ECO:0007669"/>
    <property type="project" value="InterPro"/>
</dbReference>
<dbReference type="GO" id="GO:0016887">
    <property type="term" value="F:ATP hydrolysis activity"/>
    <property type="evidence" value="ECO:0007669"/>
    <property type="project" value="InterPro"/>
</dbReference>
<dbReference type="EMBL" id="JAAMRR010000178">
    <property type="protein sequence ID" value="NGX94325.1"/>
    <property type="molecule type" value="Genomic_DNA"/>
</dbReference>
<dbReference type="InterPro" id="IPR051014">
    <property type="entry name" value="Cation_Transport_ATPase_IB"/>
</dbReference>
<evidence type="ECO:0000259" key="5">
    <source>
        <dbReference type="Pfam" id="PF00122"/>
    </source>
</evidence>
<keyword evidence="4" id="KW-1133">Transmembrane helix</keyword>
<dbReference type="InterPro" id="IPR023298">
    <property type="entry name" value="ATPase_P-typ_TM_dom_sf"/>
</dbReference>
<keyword evidence="4" id="KW-0812">Transmembrane</keyword>
<dbReference type="InterPro" id="IPR059000">
    <property type="entry name" value="ATPase_P-type_domA"/>
</dbReference>
<feature type="non-terminal residue" evidence="6">
    <location>
        <position position="296"/>
    </location>
</feature>
<evidence type="ECO:0000313" key="6">
    <source>
        <dbReference type="EMBL" id="NGX94325.1"/>
    </source>
</evidence>
<dbReference type="AlphaFoldDB" id="A0A7C9RCV4"/>
<dbReference type="InterPro" id="IPR008250">
    <property type="entry name" value="ATPase_P-typ_transduc_dom_A_sf"/>
</dbReference>
<dbReference type="GO" id="GO:0015086">
    <property type="term" value="F:cadmium ion transmembrane transporter activity"/>
    <property type="evidence" value="ECO:0007669"/>
    <property type="project" value="TreeGrafter"/>
</dbReference>
<sequence>MLPGFFVRTLLVSLPAFGLGLGFAMPLLGQSAWQDRVWGAFTIPVLIVLVYDIVESLRCGEVGLDIVAVLSMAAALVVGEELAAVVIALMYAGGQFLEAFAERHARREMTALLARVPRTAVRHRADGLEEVALDLILPGDRLLIRQGDVVPTDGVVVSGVAILDQSALTGEPIPVRRRVGEEVMSGSTNAGEAFDLSALHRADESTYAGIVRLVDGAQRSKAPMSRLADRFAIAFLGVTMLIAAVAWFFTGDPVRAVAVLVIATPCPLILAVPVAIVSGLSRAARNGILIKGGEAI</sequence>
<evidence type="ECO:0000256" key="2">
    <source>
        <dbReference type="ARBA" id="ARBA00039097"/>
    </source>
</evidence>
<comment type="catalytic activity">
    <reaction evidence="3">
        <text>Zn(2+)(in) + ATP + H2O = Zn(2+)(out) + ADP + phosphate + H(+)</text>
        <dbReference type="Rhea" id="RHEA:20621"/>
        <dbReference type="ChEBI" id="CHEBI:15377"/>
        <dbReference type="ChEBI" id="CHEBI:15378"/>
        <dbReference type="ChEBI" id="CHEBI:29105"/>
        <dbReference type="ChEBI" id="CHEBI:30616"/>
        <dbReference type="ChEBI" id="CHEBI:43474"/>
        <dbReference type="ChEBI" id="CHEBI:456216"/>
        <dbReference type="EC" id="7.2.2.12"/>
    </reaction>
</comment>
<keyword evidence="7" id="KW-1185">Reference proteome</keyword>
<feature type="transmembrane region" description="Helical" evidence="4">
    <location>
        <begin position="6"/>
        <end position="25"/>
    </location>
</feature>
<feature type="transmembrane region" description="Helical" evidence="4">
    <location>
        <begin position="256"/>
        <end position="280"/>
    </location>
</feature>
<dbReference type="SUPFAM" id="SSF81665">
    <property type="entry name" value="Calcium ATPase, transmembrane domain M"/>
    <property type="match status" value="1"/>
</dbReference>
<accession>A0A7C9RCV4</accession>
<reference evidence="6" key="1">
    <citation type="submission" date="2020-02" db="EMBL/GenBank/DDBJ databases">
        <title>Draft genome sequence of Candidatus Afipia apatlaquensis IBT-C3, a potential strain for decolorization of textile dyes.</title>
        <authorList>
            <person name="Sanchez-Reyes A."/>
            <person name="Breton-Deval L."/>
            <person name="Mangelson H."/>
            <person name="Sanchez-Flores A."/>
        </authorList>
    </citation>
    <scope>NUCLEOTIDE SEQUENCE [LARGE SCALE GENOMIC DNA]</scope>
    <source>
        <strain evidence="6">IBT-C3</strain>
    </source>
</reference>
<feature type="transmembrane region" description="Helical" evidence="4">
    <location>
        <begin position="66"/>
        <end position="93"/>
    </location>
</feature>
<feature type="transmembrane region" description="Helical" evidence="4">
    <location>
        <begin position="231"/>
        <end position="250"/>
    </location>
</feature>
<gene>
    <name evidence="6" type="ORF">G4V63_03515</name>
</gene>
<feature type="domain" description="P-type ATPase A" evidence="5">
    <location>
        <begin position="116"/>
        <end position="214"/>
    </location>
</feature>
<dbReference type="GO" id="GO:0016463">
    <property type="term" value="F:P-type zinc transporter activity"/>
    <property type="evidence" value="ECO:0007669"/>
    <property type="project" value="UniProtKB-EC"/>
</dbReference>
<dbReference type="GO" id="GO:0005524">
    <property type="term" value="F:ATP binding"/>
    <property type="evidence" value="ECO:0007669"/>
    <property type="project" value="InterPro"/>
</dbReference>
<evidence type="ECO:0000256" key="1">
    <source>
        <dbReference type="ARBA" id="ARBA00006024"/>
    </source>
</evidence>
<dbReference type="Pfam" id="PF00122">
    <property type="entry name" value="E1-E2_ATPase"/>
    <property type="match status" value="1"/>
</dbReference>
<evidence type="ECO:0000256" key="3">
    <source>
        <dbReference type="ARBA" id="ARBA00047308"/>
    </source>
</evidence>
<protein>
    <recommendedName>
        <fullName evidence="2">P-type Zn(2+) transporter</fullName>
        <ecNumber evidence="2">7.2.2.12</ecNumber>
    </recommendedName>
</protein>
<dbReference type="PANTHER" id="PTHR48085:SF5">
    <property type="entry name" value="CADMIUM_ZINC-TRANSPORTING ATPASE HMA4-RELATED"/>
    <property type="match status" value="1"/>
</dbReference>
<dbReference type="InterPro" id="IPR001757">
    <property type="entry name" value="P_typ_ATPase"/>
</dbReference>
<dbReference type="EC" id="7.2.2.12" evidence="2"/>
<dbReference type="PANTHER" id="PTHR48085">
    <property type="entry name" value="CADMIUM/ZINC-TRANSPORTING ATPASE HMA2-RELATED"/>
    <property type="match status" value="1"/>
</dbReference>
<dbReference type="Proteomes" id="UP000480266">
    <property type="component" value="Unassembled WGS sequence"/>
</dbReference>
<evidence type="ECO:0000256" key="4">
    <source>
        <dbReference type="SAM" id="Phobius"/>
    </source>
</evidence>
<organism evidence="6 7">
    <name type="scientific">Candidatus Afipia apatlaquensis</name>
    <dbReference type="NCBI Taxonomy" id="2712852"/>
    <lineage>
        <taxon>Bacteria</taxon>
        <taxon>Pseudomonadati</taxon>
        <taxon>Pseudomonadota</taxon>
        <taxon>Alphaproteobacteria</taxon>
        <taxon>Hyphomicrobiales</taxon>
        <taxon>Nitrobacteraceae</taxon>
        <taxon>Afipia</taxon>
    </lineage>
</organism>
<dbReference type="SUPFAM" id="SSF81653">
    <property type="entry name" value="Calcium ATPase, transduction domain A"/>
    <property type="match status" value="1"/>
</dbReference>
<comment type="similarity">
    <text evidence="1">Belongs to the cation transport ATPase (P-type) (TC 3.A.3) family. Type IB subfamily.</text>
</comment>
<proteinExistence type="inferred from homology"/>
<keyword evidence="4" id="KW-0472">Membrane</keyword>
<dbReference type="Gene3D" id="1.20.1110.10">
    <property type="entry name" value="Calcium-transporting ATPase, transmembrane domain"/>
    <property type="match status" value="1"/>
</dbReference>
<dbReference type="Gene3D" id="2.70.150.10">
    <property type="entry name" value="Calcium-transporting ATPase, cytoplasmic transduction domain A"/>
    <property type="match status" value="1"/>
</dbReference>